<comment type="caution">
    <text evidence="3">The sequence shown here is derived from an EMBL/GenBank/DDBJ whole genome shotgun (WGS) entry which is preliminary data.</text>
</comment>
<feature type="compositionally biased region" description="Low complexity" evidence="1">
    <location>
        <begin position="180"/>
        <end position="195"/>
    </location>
</feature>
<feature type="compositionally biased region" description="Basic and acidic residues" evidence="1">
    <location>
        <begin position="158"/>
        <end position="177"/>
    </location>
</feature>
<sequence length="458" mass="51091">MRRGGSCLTVEGRALGPLGSRSPVFIMLAILFILFTNASEFGPSDEVGTVITGCAGPTLLQQLVSFAAMRDVAEEEQLDWGLPATLGRVNTCRLLVKPTEQEEGEHAGGNSHEKNAAAAAAASSSSSSASTGNDVNSTKSPSQSRRRPHRRQRRKKKTENESRKEDVRTPESLDTHVTKSRNGVSSFSSCSSSSSSGGGGNNNNINNNNNLYSNDMGDHVETVFTTSQRLWAQLHMMEVAFSYGDNNLLHITERFLRNGNMYPIIYRCYLRQVQATYEQALLKVPNTGLQKSCFWSCRSCGKMHDLVCESCIRCKRQSGPYKKLLFNHLLPEPDYATSVLRLLHATHPEVTIHRIETQPYVDGDGRRSVAVYVSADAAYELVEKLNGNVFFDMNDVKFNNESTGSGVCVHYVYSSQRPWLWAFINMRKAQCKEPNKLPWGALMVKMMRMETSKREDFE</sequence>
<dbReference type="Proteomes" id="UP000007350">
    <property type="component" value="Unassembled WGS sequence"/>
</dbReference>
<name>K2MTW6_TRYCR</name>
<dbReference type="PANTHER" id="PTHR37561:SF3">
    <property type="entry name" value="F-BOX DOMAIN-CONTAINING PROTEIN"/>
    <property type="match status" value="1"/>
</dbReference>
<feature type="region of interest" description="Disordered" evidence="1">
    <location>
        <begin position="100"/>
        <end position="210"/>
    </location>
</feature>
<keyword evidence="4" id="KW-1185">Reference proteome</keyword>
<dbReference type="AlphaFoldDB" id="K2MTW6"/>
<keyword evidence="2" id="KW-0732">Signal</keyword>
<accession>K2MTW6</accession>
<dbReference type="EMBL" id="AHKC01012001">
    <property type="protein sequence ID" value="EKF30530.1"/>
    <property type="molecule type" value="Genomic_DNA"/>
</dbReference>
<evidence type="ECO:0000256" key="2">
    <source>
        <dbReference type="SAM" id="SignalP"/>
    </source>
</evidence>
<gene>
    <name evidence="3" type="ORF">MOQ_005657</name>
</gene>
<evidence type="ECO:0000313" key="3">
    <source>
        <dbReference type="EMBL" id="EKF30530.1"/>
    </source>
</evidence>
<feature type="compositionally biased region" description="Low complexity" evidence="1">
    <location>
        <begin position="116"/>
        <end position="130"/>
    </location>
</feature>
<feature type="chain" id="PRO_5003863898" description="RanBP2-type domain-containing protein" evidence="2">
    <location>
        <begin position="39"/>
        <end position="458"/>
    </location>
</feature>
<dbReference type="OrthoDB" id="271917at2759"/>
<feature type="compositionally biased region" description="Basic residues" evidence="1">
    <location>
        <begin position="144"/>
        <end position="157"/>
    </location>
</feature>
<evidence type="ECO:0008006" key="5">
    <source>
        <dbReference type="Google" id="ProtNLM"/>
    </source>
</evidence>
<protein>
    <recommendedName>
        <fullName evidence="5">RanBP2-type domain-containing protein</fullName>
    </recommendedName>
</protein>
<feature type="signal peptide" evidence="2">
    <location>
        <begin position="1"/>
        <end position="38"/>
    </location>
</feature>
<evidence type="ECO:0000313" key="4">
    <source>
        <dbReference type="Proteomes" id="UP000007350"/>
    </source>
</evidence>
<proteinExistence type="predicted"/>
<evidence type="ECO:0000256" key="1">
    <source>
        <dbReference type="SAM" id="MobiDB-lite"/>
    </source>
</evidence>
<dbReference type="PANTHER" id="PTHR37561">
    <property type="entry name" value="F-BOX DOMAIN-CONTAINING PROTEIN"/>
    <property type="match status" value="1"/>
</dbReference>
<reference evidence="3 4" key="1">
    <citation type="journal article" date="2012" name="BMC Genomics">
        <title>Comparative genomic analysis of human infective Trypanosoma cruzi lineages with the bat-restricted subspecies T. cruzi marinkellei.</title>
        <authorList>
            <person name="Franzen O."/>
            <person name="Talavera-Lopez C."/>
            <person name="Ochaya S."/>
            <person name="Butler C.E."/>
            <person name="Messenger L.A."/>
            <person name="Lewis M.D."/>
            <person name="Llewellyn M.S."/>
            <person name="Marinkelle C.J."/>
            <person name="Tyler K.M."/>
            <person name="Miles M.A."/>
            <person name="Andersson B."/>
        </authorList>
    </citation>
    <scope>NUCLEOTIDE SEQUENCE [LARGE SCALE GENOMIC DNA]</scope>
    <source>
        <strain evidence="3 4">B7</strain>
    </source>
</reference>
<organism evidence="3 4">
    <name type="scientific">Trypanosoma cruzi marinkellei</name>
    <dbReference type="NCBI Taxonomy" id="85056"/>
    <lineage>
        <taxon>Eukaryota</taxon>
        <taxon>Discoba</taxon>
        <taxon>Euglenozoa</taxon>
        <taxon>Kinetoplastea</taxon>
        <taxon>Metakinetoplastina</taxon>
        <taxon>Trypanosomatida</taxon>
        <taxon>Trypanosomatidae</taxon>
        <taxon>Trypanosoma</taxon>
        <taxon>Schizotrypanum</taxon>
    </lineage>
</organism>